<evidence type="ECO:0000256" key="7">
    <source>
        <dbReference type="SAM" id="Coils"/>
    </source>
</evidence>
<dbReference type="GO" id="GO:0032259">
    <property type="term" value="P:methylation"/>
    <property type="evidence" value="ECO:0007669"/>
    <property type="project" value="UniProtKB-KW"/>
</dbReference>
<dbReference type="InterPro" id="IPR029063">
    <property type="entry name" value="SAM-dependent_MTases_sf"/>
</dbReference>
<comment type="caution">
    <text evidence="9">The sequence shown here is derived from an EMBL/GenBank/DDBJ whole genome shotgun (WGS) entry which is preliminary data.</text>
</comment>
<comment type="similarity">
    <text evidence="1">Belongs to the N(4)/N(6)-methyltransferase family.</text>
</comment>
<dbReference type="EMBL" id="RDQM01000008">
    <property type="protein sequence ID" value="RMW97863.1"/>
    <property type="molecule type" value="Genomic_DNA"/>
</dbReference>
<dbReference type="EC" id="2.1.1.72" evidence="2"/>
<dbReference type="InterPro" id="IPR002052">
    <property type="entry name" value="DNA_methylase_N6_adenine_CS"/>
</dbReference>
<evidence type="ECO:0000259" key="8">
    <source>
        <dbReference type="Pfam" id="PF01555"/>
    </source>
</evidence>
<evidence type="ECO:0000256" key="6">
    <source>
        <dbReference type="ARBA" id="ARBA00047942"/>
    </source>
</evidence>
<dbReference type="SUPFAM" id="SSF53335">
    <property type="entry name" value="S-adenosyl-L-methionine-dependent methyltransferases"/>
    <property type="match status" value="1"/>
</dbReference>
<dbReference type="Proteomes" id="UP000267521">
    <property type="component" value="Unassembled WGS sequence"/>
</dbReference>
<reference evidence="9 10" key="1">
    <citation type="submission" date="2018-10" db="EMBL/GenBank/DDBJ databases">
        <title>Comamonadaceae CDC group NO-1 genome sequencing and assembly.</title>
        <authorList>
            <person name="Bernier A.-M."/>
            <person name="Bernard K."/>
        </authorList>
    </citation>
    <scope>NUCLEOTIDE SEQUENCE [LARGE SCALE GENOMIC DNA]</scope>
    <source>
        <strain evidence="9 10">NML970147</strain>
    </source>
</reference>
<accession>A0A3M6Q3T3</accession>
<evidence type="ECO:0000256" key="2">
    <source>
        <dbReference type="ARBA" id="ARBA00011900"/>
    </source>
</evidence>
<proteinExistence type="inferred from homology"/>
<sequence>MTNQQNPKFQELVAKLREIFQIDRPELDFGIYRILGARAGEINDYLQNRLFEKVQQALCAGSAASAQQLQSDLDEAIKQALALGANPDDLPKVKDLRARLKDATAGSNEHENAVFSHLLAFFSRYWQDGDFISQRRYKGDTYAIPYAGEEVVLHWANKDQYYTKSGENFSNYSFKLPEENGKPGRTVHFRLVAADTAKDNRKDNDKERRFALIAAQTRTRVDDNGDEIEETLLPVEEIPGNDGQRDLLIRFEYAAQPKGAKQEALIAQAVEAVLADAAVKARWLALAQRAPTEKNPQRTLLEKHLSDYTAKNTADYFIHKDLGGFLRRELDFYIKNEVMHLDDVQNANAFADIEKNLRMIQCLRSIALELIAFLAQLEDFQKKLWLKKKFVVSSHYCITLDRVPEALYPEIAANERQWAQWKQLGVWESDEPGTLEDLKAAPYRMVDTALFNDEFKQCLLANIEDIEANLDGIAINGDNFQALALLSQRMAGEVDFIYIDPPYNAITSEIAYKNGFKHGSWITLMENRLSQARELMRPDAPVCVAIDENEREHLSLLMKDLFSDGDITQISVIHNPRGIQGSGFSVTNESAIFFRPEGKLLGKRSLSDSKSKPLMKTGSESERHTAKNCFYPIFVKNGVVVGFGDVPGDDFHPHSACTEVENGVLAVWPISSTDGLERKWRYARQSVNSTINNLEVKTGRNGLPSINLAKDKESYRTVWSDAEFNAAEYGSTLLKNIVPSNGFSFPKSLHTVRHAITAANCRSNGVIMDFFAGSGTTAHAVISLNREEKLDLSYVMVEQGDYFETVLKPRVKKIIFSADWLEGKATGPETGISHCFKVLKLESYEDTLNNLQLRRTAAQNEMFGALPQQARDDYLLHYLLDVESRGSLLSVEDFKKPFDYMLNIAADSAGAYEKRKIDLVETFNYLIGLRVKHIDAQPQRGFVTVTGALPSGESCLVLWRDCEVLDYEGIAKLCDKLAINPADNEFDLVYINGDHNIPTVLTQTAEEGGATRVLKLRQIEPEFLNRMFSVEDV</sequence>
<dbReference type="AlphaFoldDB" id="A0A3M6Q3T3"/>
<dbReference type="PRINTS" id="PR00506">
    <property type="entry name" value="D21N6MTFRASE"/>
</dbReference>
<dbReference type="RefSeq" id="WP_122238400.1">
    <property type="nucleotide sequence ID" value="NZ_RDQM01000008.1"/>
</dbReference>
<dbReference type="PROSITE" id="PS00092">
    <property type="entry name" value="N6_MTASE"/>
    <property type="match status" value="1"/>
</dbReference>
<dbReference type="Gene3D" id="3.40.50.150">
    <property type="entry name" value="Vaccinia Virus protein VP39"/>
    <property type="match status" value="1"/>
</dbReference>
<evidence type="ECO:0000256" key="5">
    <source>
        <dbReference type="ARBA" id="ARBA00022691"/>
    </source>
</evidence>
<dbReference type="GO" id="GO:0003677">
    <property type="term" value="F:DNA binding"/>
    <property type="evidence" value="ECO:0007669"/>
    <property type="project" value="InterPro"/>
</dbReference>
<dbReference type="InterPro" id="IPR002941">
    <property type="entry name" value="DNA_methylase_N4/N6"/>
</dbReference>
<evidence type="ECO:0000256" key="3">
    <source>
        <dbReference type="ARBA" id="ARBA00022603"/>
    </source>
</evidence>
<name>A0A3M6Q3T3_9BURK</name>
<keyword evidence="4 9" id="KW-0808">Transferase</keyword>
<comment type="catalytic activity">
    <reaction evidence="6">
        <text>a 2'-deoxyadenosine in DNA + S-adenosyl-L-methionine = an N(6)-methyl-2'-deoxyadenosine in DNA + S-adenosyl-L-homocysteine + H(+)</text>
        <dbReference type="Rhea" id="RHEA:15197"/>
        <dbReference type="Rhea" id="RHEA-COMP:12418"/>
        <dbReference type="Rhea" id="RHEA-COMP:12419"/>
        <dbReference type="ChEBI" id="CHEBI:15378"/>
        <dbReference type="ChEBI" id="CHEBI:57856"/>
        <dbReference type="ChEBI" id="CHEBI:59789"/>
        <dbReference type="ChEBI" id="CHEBI:90615"/>
        <dbReference type="ChEBI" id="CHEBI:90616"/>
        <dbReference type="EC" id="2.1.1.72"/>
    </reaction>
</comment>
<evidence type="ECO:0000256" key="1">
    <source>
        <dbReference type="ARBA" id="ARBA00006594"/>
    </source>
</evidence>
<organism evidence="9 10">
    <name type="scientific">Allofranklinella schreckenbergeri</name>
    <dbReference type="NCBI Taxonomy" id="1076744"/>
    <lineage>
        <taxon>Bacteria</taxon>
        <taxon>Pseudomonadati</taxon>
        <taxon>Pseudomonadota</taxon>
        <taxon>Betaproteobacteria</taxon>
        <taxon>Burkholderiales</taxon>
        <taxon>Comamonadaceae</taxon>
        <taxon>Allofranklinella</taxon>
    </lineage>
</organism>
<protein>
    <recommendedName>
        <fullName evidence="2">site-specific DNA-methyltransferase (adenine-specific)</fullName>
        <ecNumber evidence="2">2.1.1.72</ecNumber>
    </recommendedName>
</protein>
<keyword evidence="5" id="KW-0949">S-adenosyl-L-methionine</keyword>
<gene>
    <name evidence="9" type="ORF">EBQ26_07510</name>
</gene>
<dbReference type="GO" id="GO:0009007">
    <property type="term" value="F:site-specific DNA-methyltransferase (adenine-specific) activity"/>
    <property type="evidence" value="ECO:0007669"/>
    <property type="project" value="UniProtKB-EC"/>
</dbReference>
<feature type="coiled-coil region" evidence="7">
    <location>
        <begin position="66"/>
        <end position="113"/>
    </location>
</feature>
<keyword evidence="7" id="KW-0175">Coiled coil</keyword>
<evidence type="ECO:0000256" key="4">
    <source>
        <dbReference type="ARBA" id="ARBA00022679"/>
    </source>
</evidence>
<dbReference type="Pfam" id="PF01555">
    <property type="entry name" value="N6_N4_Mtase"/>
    <property type="match status" value="1"/>
</dbReference>
<dbReference type="GO" id="GO:0008170">
    <property type="term" value="F:N-methyltransferase activity"/>
    <property type="evidence" value="ECO:0007669"/>
    <property type="project" value="InterPro"/>
</dbReference>
<evidence type="ECO:0000313" key="9">
    <source>
        <dbReference type="EMBL" id="RMW97863.1"/>
    </source>
</evidence>
<keyword evidence="3 9" id="KW-0489">Methyltransferase</keyword>
<evidence type="ECO:0000313" key="10">
    <source>
        <dbReference type="Proteomes" id="UP000267521"/>
    </source>
</evidence>
<feature type="domain" description="DNA methylase N-4/N-6" evidence="8">
    <location>
        <begin position="494"/>
        <end position="802"/>
    </location>
</feature>
<dbReference type="InterPro" id="IPR002295">
    <property type="entry name" value="N4/N6-MTase_EcoPI_Mod-like"/>
</dbReference>